<dbReference type="GO" id="GO:0022857">
    <property type="term" value="F:transmembrane transporter activity"/>
    <property type="evidence" value="ECO:0007669"/>
    <property type="project" value="InterPro"/>
</dbReference>
<gene>
    <name evidence="9" type="ORF">CICLE_v10017903mg</name>
</gene>
<dbReference type="OMA" id="CRTSENI"/>
<feature type="transmembrane region" description="Helical" evidence="6">
    <location>
        <begin position="367"/>
        <end position="386"/>
    </location>
</feature>
<keyword evidence="5 6" id="KW-0472">Membrane</keyword>
<dbReference type="InterPro" id="IPR000620">
    <property type="entry name" value="EamA_dom"/>
</dbReference>
<dbReference type="Proteomes" id="UP000030687">
    <property type="component" value="Unassembled WGS sequence"/>
</dbReference>
<feature type="transmembrane region" description="Helical" evidence="6">
    <location>
        <begin position="241"/>
        <end position="264"/>
    </location>
</feature>
<evidence type="ECO:0000256" key="1">
    <source>
        <dbReference type="ARBA" id="ARBA00004141"/>
    </source>
</evidence>
<dbReference type="KEGG" id="cic:CICLE_v10017903mg"/>
<evidence type="ECO:0000256" key="7">
    <source>
        <dbReference type="SAM" id="MobiDB-lite"/>
    </source>
</evidence>
<keyword evidence="3 6" id="KW-0812">Transmembrane</keyword>
<dbReference type="Pfam" id="PF00892">
    <property type="entry name" value="EamA"/>
    <property type="match status" value="1"/>
</dbReference>
<feature type="transmembrane region" description="Helical" evidence="6">
    <location>
        <begin position="316"/>
        <end position="334"/>
    </location>
</feature>
<sequence length="414" mass="44813">MQFSFLFRLVSSATDSNKTAYCDHLHLSGIVVVTRRHGSYNPSKPGASFSATRLHAPAHCRKMMKLDSSTDTAPFVAMALVEIGEVGMITLGKAAMSSGMSNFVYVVYYNALGTFILLHYFIYNTYRSKGPVLTFSLLCKFFMLGVLGICLVQIFAITGIKYSSPTLASAMGNLIPGITFLLAVFFRMEKVAIRSRSSQAKILGTVVSIAGAFIVSLYKGPPLLGFSSPSNSNIQLPVSEYSNWALGGLLLTVTCFSSATWKIFQAAVLKEYPDKINLVFFSCFFGTIQCAVVSIIVERNPSAWKLQPGIQRTAVIYAAIVGTVIRSSIIAWCLQKKGPVFVALFKPLGTAIAVFMAVMFLGETPHLGSLIGAVVIAFGFYAVIWAQGKESNMTTGNVGSLESPNQKIPPLKNT</sequence>
<proteinExistence type="inferred from homology"/>
<dbReference type="AlphaFoldDB" id="V4U6J5"/>
<dbReference type="GO" id="GO:0016020">
    <property type="term" value="C:membrane"/>
    <property type="evidence" value="ECO:0007669"/>
    <property type="project" value="UniProtKB-SubCell"/>
</dbReference>
<evidence type="ECO:0000256" key="5">
    <source>
        <dbReference type="ARBA" id="ARBA00023136"/>
    </source>
</evidence>
<dbReference type="OrthoDB" id="1728340at2759"/>
<comment type="subcellular location">
    <subcellularLocation>
        <location evidence="1 6">Membrane</location>
        <topology evidence="1 6">Multi-pass membrane protein</topology>
    </subcellularLocation>
</comment>
<evidence type="ECO:0000313" key="10">
    <source>
        <dbReference type="Proteomes" id="UP000030687"/>
    </source>
</evidence>
<dbReference type="Gramene" id="ESR59690">
    <property type="protein sequence ID" value="ESR59690"/>
    <property type="gene ID" value="CICLE_v10017903mg"/>
</dbReference>
<name>V4U6J5_CITCL</name>
<feature type="transmembrane region" description="Helical" evidence="6">
    <location>
        <begin position="276"/>
        <end position="296"/>
    </location>
</feature>
<dbReference type="FunCoup" id="V4U6J5">
    <property type="interactions" value="50"/>
</dbReference>
<evidence type="ECO:0000313" key="9">
    <source>
        <dbReference type="EMBL" id="ESR59690.1"/>
    </source>
</evidence>
<keyword evidence="10" id="KW-1185">Reference proteome</keyword>
<accession>V4U6J5</accession>
<feature type="transmembrane region" description="Helical" evidence="6">
    <location>
        <begin position="341"/>
        <end position="361"/>
    </location>
</feature>
<dbReference type="InParanoid" id="V4U6J5"/>
<dbReference type="EMBL" id="KI536312">
    <property type="protein sequence ID" value="ESR59690.1"/>
    <property type="molecule type" value="Genomic_DNA"/>
</dbReference>
<dbReference type="eggNOG" id="ENOG502QRZT">
    <property type="taxonomic scope" value="Eukaryota"/>
</dbReference>
<dbReference type="InterPro" id="IPR037185">
    <property type="entry name" value="EmrE-like"/>
</dbReference>
<evidence type="ECO:0000259" key="8">
    <source>
        <dbReference type="Pfam" id="PF00892"/>
    </source>
</evidence>
<comment type="similarity">
    <text evidence="2 6">Belongs to the drug/metabolite transporter (DMT) superfamily. Plant drug/metabolite exporter (P-DME) (TC 2.A.7.4) family.</text>
</comment>
<evidence type="ECO:0000256" key="6">
    <source>
        <dbReference type="RuleBase" id="RU363077"/>
    </source>
</evidence>
<organism evidence="9 10">
    <name type="scientific">Citrus clementina</name>
    <name type="common">Clementine</name>
    <name type="synonym">Citrus deliciosa x Citrus sinensis</name>
    <dbReference type="NCBI Taxonomy" id="85681"/>
    <lineage>
        <taxon>Eukaryota</taxon>
        <taxon>Viridiplantae</taxon>
        <taxon>Streptophyta</taxon>
        <taxon>Embryophyta</taxon>
        <taxon>Tracheophyta</taxon>
        <taxon>Spermatophyta</taxon>
        <taxon>Magnoliopsida</taxon>
        <taxon>eudicotyledons</taxon>
        <taxon>Gunneridae</taxon>
        <taxon>Pentapetalae</taxon>
        <taxon>rosids</taxon>
        <taxon>malvids</taxon>
        <taxon>Sapindales</taxon>
        <taxon>Rutaceae</taxon>
        <taxon>Aurantioideae</taxon>
        <taxon>Citrus</taxon>
    </lineage>
</organism>
<reference evidence="9 10" key="1">
    <citation type="submission" date="2013-10" db="EMBL/GenBank/DDBJ databases">
        <authorList>
            <consortium name="International Citrus Genome Consortium"/>
            <person name="Jenkins J."/>
            <person name="Schmutz J."/>
            <person name="Prochnik S."/>
            <person name="Rokhsar D."/>
            <person name="Gmitter F."/>
            <person name="Ollitrault P."/>
            <person name="Machado M."/>
            <person name="Talon M."/>
            <person name="Wincker P."/>
            <person name="Jaillon O."/>
            <person name="Morgante M."/>
        </authorList>
    </citation>
    <scope>NUCLEOTIDE SEQUENCE</scope>
    <source>
        <strain evidence="10">cv. Clemenules</strain>
    </source>
</reference>
<evidence type="ECO:0000256" key="3">
    <source>
        <dbReference type="ARBA" id="ARBA00022692"/>
    </source>
</evidence>
<evidence type="ECO:0000256" key="2">
    <source>
        <dbReference type="ARBA" id="ARBA00007635"/>
    </source>
</evidence>
<feature type="transmembrane region" description="Helical" evidence="6">
    <location>
        <begin position="200"/>
        <end position="221"/>
    </location>
</feature>
<dbReference type="PANTHER" id="PTHR31218">
    <property type="entry name" value="WAT1-RELATED PROTEIN"/>
    <property type="match status" value="1"/>
</dbReference>
<dbReference type="InterPro" id="IPR030184">
    <property type="entry name" value="WAT1-related"/>
</dbReference>
<keyword evidence="4 6" id="KW-1133">Transmembrane helix</keyword>
<protein>
    <recommendedName>
        <fullName evidence="6">WAT1-related protein</fullName>
    </recommendedName>
</protein>
<feature type="transmembrane region" description="Helical" evidence="6">
    <location>
        <begin position="103"/>
        <end position="123"/>
    </location>
</feature>
<feature type="transmembrane region" description="Helical" evidence="6">
    <location>
        <begin position="166"/>
        <end position="188"/>
    </location>
</feature>
<feature type="domain" description="EamA" evidence="8">
    <location>
        <begin position="247"/>
        <end position="384"/>
    </location>
</feature>
<dbReference type="SUPFAM" id="SSF103481">
    <property type="entry name" value="Multidrug resistance efflux transporter EmrE"/>
    <property type="match status" value="2"/>
</dbReference>
<feature type="region of interest" description="Disordered" evidence="7">
    <location>
        <begin position="395"/>
        <end position="414"/>
    </location>
</feature>
<evidence type="ECO:0000256" key="4">
    <source>
        <dbReference type="ARBA" id="ARBA00022989"/>
    </source>
</evidence>
<feature type="transmembrane region" description="Helical" evidence="6">
    <location>
        <begin position="135"/>
        <end position="160"/>
    </location>
</feature>